<reference evidence="2 3" key="1">
    <citation type="submission" date="2018-06" db="EMBL/GenBank/DDBJ databases">
        <title>Comparative genomics reveals the genomic features of Rhizophagus irregularis, R. cerebriforme, R. diaphanum and Gigaspora rosea, and their symbiotic lifestyle signature.</title>
        <authorList>
            <person name="Morin E."/>
            <person name="San Clemente H."/>
            <person name="Chen E.C.H."/>
            <person name="De La Providencia I."/>
            <person name="Hainaut M."/>
            <person name="Kuo A."/>
            <person name="Kohler A."/>
            <person name="Murat C."/>
            <person name="Tang N."/>
            <person name="Roy S."/>
            <person name="Loubradou J."/>
            <person name="Henrissat B."/>
            <person name="Grigoriev I.V."/>
            <person name="Corradi N."/>
            <person name="Roux C."/>
            <person name="Martin F.M."/>
        </authorList>
    </citation>
    <scope>NUCLEOTIDE SEQUENCE [LARGE SCALE GENOMIC DNA]</scope>
    <source>
        <strain evidence="2 3">DAOM 194757</strain>
    </source>
</reference>
<dbReference type="EMBL" id="QKWP01002866">
    <property type="protein sequence ID" value="RIB01964.1"/>
    <property type="molecule type" value="Genomic_DNA"/>
</dbReference>
<keyword evidence="3" id="KW-1185">Reference proteome</keyword>
<organism evidence="2 3">
    <name type="scientific">Gigaspora rosea</name>
    <dbReference type="NCBI Taxonomy" id="44941"/>
    <lineage>
        <taxon>Eukaryota</taxon>
        <taxon>Fungi</taxon>
        <taxon>Fungi incertae sedis</taxon>
        <taxon>Mucoromycota</taxon>
        <taxon>Glomeromycotina</taxon>
        <taxon>Glomeromycetes</taxon>
        <taxon>Diversisporales</taxon>
        <taxon>Gigasporaceae</taxon>
        <taxon>Gigaspora</taxon>
    </lineage>
</organism>
<protein>
    <submittedName>
        <fullName evidence="2">Uncharacterized protein</fullName>
    </submittedName>
</protein>
<dbReference type="Proteomes" id="UP000266673">
    <property type="component" value="Unassembled WGS sequence"/>
</dbReference>
<evidence type="ECO:0000313" key="3">
    <source>
        <dbReference type="Proteomes" id="UP000266673"/>
    </source>
</evidence>
<accession>A0A397TVU1</accession>
<dbReference type="AlphaFoldDB" id="A0A397TVU1"/>
<sequence>MVHRYDYPLNGGHCWNCGRNYTHECCGGCKRDRKICDCVYICGFTYPTEQRNQFAKCRFFTNNMDDIVHKCKGRMRRGELVTYVDKQNTKYFTPFNIERDSNNSIDEKNYWDIENYWGESKSITNLLGCFEKNTEGSWVLLLGLTMQSDKHRHGREGVGLSNEVETQALERAFPNREKRLEFLKLFLKFSEAKVKEYKFIDKSMPKLREHHRFVDAKQFKNMVLNGPYKGAKIEVNRISDLISDLEDEINEEIET</sequence>
<name>A0A397TVU1_9GLOM</name>
<evidence type="ECO:0000313" key="2">
    <source>
        <dbReference type="EMBL" id="RIB01964.1"/>
    </source>
</evidence>
<evidence type="ECO:0000256" key="1">
    <source>
        <dbReference type="SAM" id="Coils"/>
    </source>
</evidence>
<proteinExistence type="predicted"/>
<keyword evidence="1" id="KW-0175">Coiled coil</keyword>
<gene>
    <name evidence="2" type="ORF">C2G38_2050433</name>
</gene>
<dbReference type="OrthoDB" id="2482601at2759"/>
<feature type="coiled-coil region" evidence="1">
    <location>
        <begin position="228"/>
        <end position="255"/>
    </location>
</feature>
<comment type="caution">
    <text evidence="2">The sequence shown here is derived from an EMBL/GenBank/DDBJ whole genome shotgun (WGS) entry which is preliminary data.</text>
</comment>